<evidence type="ECO:0000256" key="2">
    <source>
        <dbReference type="ARBA" id="ARBA00022448"/>
    </source>
</evidence>
<evidence type="ECO:0000256" key="3">
    <source>
        <dbReference type="ARBA" id="ARBA00022475"/>
    </source>
</evidence>
<dbReference type="PANTHER" id="PTHR11795">
    <property type="entry name" value="BRANCHED-CHAIN AMINO ACID TRANSPORT SYSTEM PERMEASE PROTEIN LIVH"/>
    <property type="match status" value="1"/>
</dbReference>
<protein>
    <submittedName>
        <fullName evidence="10">Branched-chain amino acid transport system permease protein</fullName>
    </submittedName>
</protein>
<feature type="transmembrane region" description="Helical" evidence="9">
    <location>
        <begin position="34"/>
        <end position="53"/>
    </location>
</feature>
<evidence type="ECO:0000313" key="10">
    <source>
        <dbReference type="EMBL" id="BAL54792.1"/>
    </source>
</evidence>
<feature type="transmembrane region" description="Helical" evidence="9">
    <location>
        <begin position="90"/>
        <end position="112"/>
    </location>
</feature>
<keyword evidence="4 9" id="KW-0812">Transmembrane</keyword>
<comment type="similarity">
    <text evidence="8">Belongs to the binding-protein-dependent transport system permease family. LivHM subfamily.</text>
</comment>
<gene>
    <name evidence="10" type="ORF">HGMM_F20D08C13</name>
</gene>
<dbReference type="AlphaFoldDB" id="H5SF56"/>
<feature type="transmembrane region" description="Helical" evidence="9">
    <location>
        <begin position="222"/>
        <end position="249"/>
    </location>
</feature>
<dbReference type="GO" id="GO:0006865">
    <property type="term" value="P:amino acid transport"/>
    <property type="evidence" value="ECO:0007669"/>
    <property type="project" value="UniProtKB-KW"/>
</dbReference>
<dbReference type="EMBL" id="AP011700">
    <property type="protein sequence ID" value="BAL54792.1"/>
    <property type="molecule type" value="Genomic_DNA"/>
</dbReference>
<sequence>MDLWLITLLNALVWGLLWALLALGLSLIYGTLGVLNLAHGALYALGALLGWALSPLLGFWGGLLVAPALVGLVGLGLARLLRGREHEPLMALLLTFGVMLILHQIATIFLQVTTGELRHSVSPPLRWPITVGARFYEGYRVIAALIASAVLTVMGILWSRTRWGCALRAVRDNRELARIVGIPVSRVQETTFALGAALAALAGALVGPIVREVSPTMGVEVVLVSVLIAVAGGLGSFAGVLAVAFLYSCAENLLTVFTDPMLARAGALLSIGLIVVMRPQGLGGAR</sequence>
<dbReference type="Gene3D" id="1.10.3470.10">
    <property type="entry name" value="ABC transporter involved in vitamin B12 uptake, BtuC"/>
    <property type="match status" value="1"/>
</dbReference>
<reference evidence="10" key="1">
    <citation type="journal article" date="2005" name="Environ. Microbiol.">
        <title>Genetic and functional properties of uncultivated thermophilic crenarchaeotes from a subsurface gold mine as revealed by analysis of genome fragments.</title>
        <authorList>
            <person name="Nunoura T."/>
            <person name="Hirayama H."/>
            <person name="Takami H."/>
            <person name="Oida H."/>
            <person name="Nishi S."/>
            <person name="Shimamura S."/>
            <person name="Suzuki Y."/>
            <person name="Inagaki F."/>
            <person name="Takai K."/>
            <person name="Nealson K.H."/>
            <person name="Horikoshi K."/>
        </authorList>
    </citation>
    <scope>NUCLEOTIDE SEQUENCE</scope>
</reference>
<evidence type="ECO:0000256" key="6">
    <source>
        <dbReference type="ARBA" id="ARBA00022989"/>
    </source>
</evidence>
<comment type="subcellular location">
    <subcellularLocation>
        <location evidence="1">Cell membrane</location>
        <topology evidence="1">Multi-pass membrane protein</topology>
    </subcellularLocation>
</comment>
<proteinExistence type="inferred from homology"/>
<evidence type="ECO:0000256" key="7">
    <source>
        <dbReference type="ARBA" id="ARBA00023136"/>
    </source>
</evidence>
<evidence type="ECO:0000256" key="9">
    <source>
        <dbReference type="SAM" id="Phobius"/>
    </source>
</evidence>
<dbReference type="InterPro" id="IPR052157">
    <property type="entry name" value="BCAA_transport_permease"/>
</dbReference>
<evidence type="ECO:0000256" key="8">
    <source>
        <dbReference type="ARBA" id="ARBA00037998"/>
    </source>
</evidence>
<dbReference type="Pfam" id="PF02653">
    <property type="entry name" value="BPD_transp_2"/>
    <property type="match status" value="1"/>
</dbReference>
<dbReference type="GO" id="GO:0022857">
    <property type="term" value="F:transmembrane transporter activity"/>
    <property type="evidence" value="ECO:0007669"/>
    <property type="project" value="InterPro"/>
</dbReference>
<organism evidence="10">
    <name type="scientific">uncultured Acetothermia bacterium</name>
    <dbReference type="NCBI Taxonomy" id="236499"/>
    <lineage>
        <taxon>Bacteria</taxon>
        <taxon>Candidatus Bipolaricaulota</taxon>
        <taxon>environmental samples</taxon>
    </lineage>
</organism>
<dbReference type="InterPro" id="IPR001851">
    <property type="entry name" value="ABC_transp_permease"/>
</dbReference>
<feature type="transmembrane region" description="Helical" evidence="9">
    <location>
        <begin position="6"/>
        <end position="27"/>
    </location>
</feature>
<keyword evidence="2" id="KW-0813">Transport</keyword>
<feature type="transmembrane region" description="Helical" evidence="9">
    <location>
        <begin position="261"/>
        <end position="277"/>
    </location>
</feature>
<dbReference type="InterPro" id="IPR037294">
    <property type="entry name" value="ABC_BtuC-like"/>
</dbReference>
<feature type="transmembrane region" description="Helical" evidence="9">
    <location>
        <begin position="59"/>
        <end position="78"/>
    </location>
</feature>
<keyword evidence="5" id="KW-0029">Amino-acid transport</keyword>
<accession>H5SF56</accession>
<evidence type="ECO:0000256" key="4">
    <source>
        <dbReference type="ARBA" id="ARBA00022692"/>
    </source>
</evidence>
<keyword evidence="3" id="KW-1003">Cell membrane</keyword>
<dbReference type="CDD" id="cd06582">
    <property type="entry name" value="TM_PBP1_LivH_like"/>
    <property type="match status" value="1"/>
</dbReference>
<keyword evidence="6 9" id="KW-1133">Transmembrane helix</keyword>
<dbReference type="PANTHER" id="PTHR11795:SF442">
    <property type="entry name" value="ABC TRANSPORTER ATP-BINDING PROTEIN"/>
    <property type="match status" value="1"/>
</dbReference>
<reference evidence="10" key="2">
    <citation type="journal article" date="2012" name="PLoS ONE">
        <title>A Deeply Branching Thermophilic Bacterium with an Ancient Acetyl-CoA Pathway Dominates a Subsurface Ecosystem.</title>
        <authorList>
            <person name="Takami H."/>
            <person name="Noguchi H."/>
            <person name="Takaki Y."/>
            <person name="Uchiyama I."/>
            <person name="Toyoda A."/>
            <person name="Nishi S."/>
            <person name="Chee G.-J."/>
            <person name="Arai W."/>
            <person name="Nunoura T."/>
            <person name="Itoh T."/>
            <person name="Hattori M."/>
            <person name="Takai K."/>
        </authorList>
    </citation>
    <scope>NUCLEOTIDE SEQUENCE</scope>
</reference>
<dbReference type="GO" id="GO:0005886">
    <property type="term" value="C:plasma membrane"/>
    <property type="evidence" value="ECO:0007669"/>
    <property type="project" value="UniProtKB-SubCell"/>
</dbReference>
<name>H5SF56_9BACT</name>
<keyword evidence="7 9" id="KW-0472">Membrane</keyword>
<evidence type="ECO:0000256" key="1">
    <source>
        <dbReference type="ARBA" id="ARBA00004651"/>
    </source>
</evidence>
<feature type="transmembrane region" description="Helical" evidence="9">
    <location>
        <begin position="138"/>
        <end position="158"/>
    </location>
</feature>
<feature type="transmembrane region" description="Helical" evidence="9">
    <location>
        <begin position="192"/>
        <end position="210"/>
    </location>
</feature>
<evidence type="ECO:0000256" key="5">
    <source>
        <dbReference type="ARBA" id="ARBA00022970"/>
    </source>
</evidence>